<dbReference type="EC" id="6.3.5.7" evidence="3 10"/>
<name>A0A4P7CKF6_9BURK</name>
<dbReference type="GO" id="GO:0030956">
    <property type="term" value="C:glutamyl-tRNA(Gln) amidotransferase complex"/>
    <property type="evidence" value="ECO:0007669"/>
    <property type="project" value="InterPro"/>
</dbReference>
<evidence type="ECO:0000256" key="5">
    <source>
        <dbReference type="ARBA" id="ARBA00022598"/>
    </source>
</evidence>
<organism evidence="12 13">
    <name type="scientific">Paraburkholderia pallida</name>
    <dbReference type="NCBI Taxonomy" id="2547399"/>
    <lineage>
        <taxon>Bacteria</taxon>
        <taxon>Pseudomonadati</taxon>
        <taxon>Pseudomonadota</taxon>
        <taxon>Betaproteobacteria</taxon>
        <taxon>Burkholderiales</taxon>
        <taxon>Burkholderiaceae</taxon>
        <taxon>Paraburkholderia</taxon>
    </lineage>
</organism>
<keyword evidence="5 10" id="KW-0436">Ligase</keyword>
<dbReference type="SUPFAM" id="SSF75304">
    <property type="entry name" value="Amidase signature (AS) enzymes"/>
    <property type="match status" value="1"/>
</dbReference>
<dbReference type="InterPro" id="IPR000120">
    <property type="entry name" value="Amidase"/>
</dbReference>
<keyword evidence="7 10" id="KW-0067">ATP-binding</keyword>
<protein>
    <recommendedName>
        <fullName evidence="4 10">Glutamyl-tRNA(Gln) amidotransferase subunit A</fullName>
        <shortName evidence="10">Glu-ADT subunit A</shortName>
        <ecNumber evidence="3 10">6.3.5.7</ecNumber>
    </recommendedName>
</protein>
<dbReference type="RefSeq" id="WP_134747119.1">
    <property type="nucleotide sequence ID" value="NZ_CP038148.1"/>
</dbReference>
<dbReference type="InterPro" id="IPR036928">
    <property type="entry name" value="AS_sf"/>
</dbReference>
<dbReference type="Pfam" id="PF01425">
    <property type="entry name" value="Amidase"/>
    <property type="match status" value="1"/>
</dbReference>
<keyword evidence="12" id="KW-0808">Transferase</keyword>
<evidence type="ECO:0000259" key="11">
    <source>
        <dbReference type="Pfam" id="PF01425"/>
    </source>
</evidence>
<accession>A0A4P7CKF6</accession>
<comment type="catalytic activity">
    <reaction evidence="9 10">
        <text>L-glutamyl-tRNA(Gln) + L-glutamine + ATP + H2O = L-glutaminyl-tRNA(Gln) + L-glutamate + ADP + phosphate + H(+)</text>
        <dbReference type="Rhea" id="RHEA:17521"/>
        <dbReference type="Rhea" id="RHEA-COMP:9681"/>
        <dbReference type="Rhea" id="RHEA-COMP:9684"/>
        <dbReference type="ChEBI" id="CHEBI:15377"/>
        <dbReference type="ChEBI" id="CHEBI:15378"/>
        <dbReference type="ChEBI" id="CHEBI:29985"/>
        <dbReference type="ChEBI" id="CHEBI:30616"/>
        <dbReference type="ChEBI" id="CHEBI:43474"/>
        <dbReference type="ChEBI" id="CHEBI:58359"/>
        <dbReference type="ChEBI" id="CHEBI:78520"/>
        <dbReference type="ChEBI" id="CHEBI:78521"/>
        <dbReference type="ChEBI" id="CHEBI:456216"/>
        <dbReference type="EC" id="6.3.5.7"/>
    </reaction>
</comment>
<dbReference type="PANTHER" id="PTHR11895:SF151">
    <property type="entry name" value="GLUTAMYL-TRNA(GLN) AMIDOTRANSFERASE SUBUNIT A"/>
    <property type="match status" value="1"/>
</dbReference>
<dbReference type="EMBL" id="CP038148">
    <property type="protein sequence ID" value="QBQ96158.1"/>
    <property type="molecule type" value="Genomic_DNA"/>
</dbReference>
<evidence type="ECO:0000313" key="12">
    <source>
        <dbReference type="EMBL" id="QBQ96158.1"/>
    </source>
</evidence>
<evidence type="ECO:0000256" key="10">
    <source>
        <dbReference type="HAMAP-Rule" id="MF_00120"/>
    </source>
</evidence>
<dbReference type="PANTHER" id="PTHR11895">
    <property type="entry name" value="TRANSAMIDASE"/>
    <property type="match status" value="1"/>
</dbReference>
<proteinExistence type="inferred from homology"/>
<dbReference type="KEGG" id="ppai:E1956_02515"/>
<evidence type="ECO:0000256" key="1">
    <source>
        <dbReference type="ARBA" id="ARBA00008069"/>
    </source>
</evidence>
<keyword evidence="13" id="KW-1185">Reference proteome</keyword>
<evidence type="ECO:0000256" key="4">
    <source>
        <dbReference type="ARBA" id="ARBA00014428"/>
    </source>
</evidence>
<comment type="subunit">
    <text evidence="2 10">Heterotrimer of A, B and C subunits.</text>
</comment>
<dbReference type="NCBIfam" id="TIGR00132">
    <property type="entry name" value="gatA"/>
    <property type="match status" value="1"/>
</dbReference>
<evidence type="ECO:0000256" key="9">
    <source>
        <dbReference type="ARBA" id="ARBA00047407"/>
    </source>
</evidence>
<dbReference type="GO" id="GO:0006412">
    <property type="term" value="P:translation"/>
    <property type="evidence" value="ECO:0007669"/>
    <property type="project" value="UniProtKB-UniRule"/>
</dbReference>
<dbReference type="Proteomes" id="UP000295727">
    <property type="component" value="Chromosome 1"/>
</dbReference>
<keyword evidence="8 10" id="KW-0648">Protein biosynthesis</keyword>
<comment type="similarity">
    <text evidence="1 10">Belongs to the amidase family. GatA subfamily.</text>
</comment>
<dbReference type="InterPro" id="IPR020556">
    <property type="entry name" value="Amidase_CS"/>
</dbReference>
<feature type="active site" description="Acyl-ester intermediate" evidence="10">
    <location>
        <position position="174"/>
    </location>
</feature>
<dbReference type="InterPro" id="IPR023631">
    <property type="entry name" value="Amidase_dom"/>
</dbReference>
<dbReference type="GO" id="GO:0005524">
    <property type="term" value="F:ATP binding"/>
    <property type="evidence" value="ECO:0007669"/>
    <property type="project" value="UniProtKB-KW"/>
</dbReference>
<evidence type="ECO:0000256" key="8">
    <source>
        <dbReference type="ARBA" id="ARBA00022917"/>
    </source>
</evidence>
<dbReference type="Gene3D" id="3.90.1300.10">
    <property type="entry name" value="Amidase signature (AS) domain"/>
    <property type="match status" value="1"/>
</dbReference>
<reference evidence="12 13" key="1">
    <citation type="submission" date="2019-03" db="EMBL/GenBank/DDBJ databases">
        <title>Paraburkholderia sp. 7MH5, isolated from subtropical forest soil.</title>
        <authorList>
            <person name="Gao Z.-H."/>
            <person name="Qiu L.-H."/>
        </authorList>
    </citation>
    <scope>NUCLEOTIDE SEQUENCE [LARGE SCALE GENOMIC DNA]</scope>
    <source>
        <strain evidence="12 13">7MH5</strain>
    </source>
</reference>
<dbReference type="HAMAP" id="MF_00120">
    <property type="entry name" value="GatA"/>
    <property type="match status" value="1"/>
</dbReference>
<evidence type="ECO:0000313" key="13">
    <source>
        <dbReference type="Proteomes" id="UP000295727"/>
    </source>
</evidence>
<keyword evidence="6 10" id="KW-0547">Nucleotide-binding</keyword>
<feature type="domain" description="Amidase" evidence="11">
    <location>
        <begin position="22"/>
        <end position="476"/>
    </location>
</feature>
<evidence type="ECO:0000256" key="6">
    <source>
        <dbReference type="ARBA" id="ARBA00022741"/>
    </source>
</evidence>
<gene>
    <name evidence="10 12" type="primary">gatA</name>
    <name evidence="12" type="ORF">E1956_02515</name>
</gene>
<feature type="active site" description="Charge relay system" evidence="10">
    <location>
        <position position="75"/>
    </location>
</feature>
<dbReference type="PROSITE" id="PS00571">
    <property type="entry name" value="AMIDASES"/>
    <property type="match status" value="1"/>
</dbReference>
<dbReference type="GO" id="GO:0016740">
    <property type="term" value="F:transferase activity"/>
    <property type="evidence" value="ECO:0007669"/>
    <property type="project" value="UniProtKB-KW"/>
</dbReference>
<dbReference type="OrthoDB" id="9811471at2"/>
<evidence type="ECO:0000256" key="2">
    <source>
        <dbReference type="ARBA" id="ARBA00011123"/>
    </source>
</evidence>
<evidence type="ECO:0000256" key="7">
    <source>
        <dbReference type="ARBA" id="ARBA00022840"/>
    </source>
</evidence>
<dbReference type="AlphaFoldDB" id="A0A4P7CKF6"/>
<dbReference type="InterPro" id="IPR004412">
    <property type="entry name" value="GatA"/>
</dbReference>
<dbReference type="GO" id="GO:0050567">
    <property type="term" value="F:glutaminyl-tRNA synthase (glutamine-hydrolyzing) activity"/>
    <property type="evidence" value="ECO:0007669"/>
    <property type="project" value="UniProtKB-UniRule"/>
</dbReference>
<feature type="active site" description="Charge relay system" evidence="10">
    <location>
        <position position="150"/>
    </location>
</feature>
<comment type="function">
    <text evidence="10">Allows the formation of correctly charged Gln-tRNA(Gln) through the transamidation of misacylated Glu-tRNA(Gln) in organisms which lack glutaminyl-tRNA synthetase. The reaction takes place in the presence of glutamine and ATP through an activated gamma-phospho-Glu-tRNA(Gln).</text>
</comment>
<sequence length="496" mass="52605">MHDKSLTELRAALAAKACSAVELAQHYLGRIEAHQDLNAFVDVNPELTLAQAKAADALLASGNAGPLAGIPLAHKDVFVTRGWRSTAGSKMLANYVSPFDATVVARLERAGMVCLGKTNMDEFAMGSSNENSHFGAVKNPWDKQAVPGGSSGGSAAAVAARLAPAATGTDTGGSIRQPASFSGITGIKPTYGRVSRYGMIAFASSLDQGGPMAQSAADCALLLNAMAGFDERDSTSLTRDDEDYARHLGQTWSASATADKPLAGLRIGLPKEYFGAGLADDVRAAIDAALKVYESLGATLVEVTLPKTELSIPVYYVIAPAEASSNLSRFDGVRYGHRAAEYTDLLDMYKKSRAEGFGPEVKRRILVGAYVLSHGYYDAYYLQAQKIRRIIAQDFQEAFKQCDVIMGPVAPSVAWDIGAKGDDPLQMYLADIYTLSTSLAGLPGMSVPCGFGAGANAQRPVGLQIVGNYFNEARMLQVADAFQRATDWHRKAPAGV</sequence>
<evidence type="ECO:0000256" key="3">
    <source>
        <dbReference type="ARBA" id="ARBA00012739"/>
    </source>
</evidence>